<evidence type="ECO:0000256" key="5">
    <source>
        <dbReference type="ARBA" id="ARBA00022989"/>
    </source>
</evidence>
<gene>
    <name evidence="8" type="ORF">SAMN05428998_11453</name>
</gene>
<dbReference type="AlphaFoldDB" id="A0A1Y6C1N0"/>
<name>A0A1Y6C1N0_9PROT</name>
<feature type="transmembrane region" description="Helical" evidence="7">
    <location>
        <begin position="94"/>
        <end position="112"/>
    </location>
</feature>
<dbReference type="STRING" id="560819.SAMN05428998_11453"/>
<feature type="transmembrane region" description="Helical" evidence="7">
    <location>
        <begin position="124"/>
        <end position="143"/>
    </location>
</feature>
<comment type="subcellular location">
    <subcellularLocation>
        <location evidence="1">Cell membrane</location>
        <topology evidence="1">Multi-pass membrane protein</topology>
    </subcellularLocation>
</comment>
<feature type="transmembrane region" description="Helical" evidence="7">
    <location>
        <begin position="12"/>
        <end position="36"/>
    </location>
</feature>
<dbReference type="PANTHER" id="PTHR33452:SF1">
    <property type="entry name" value="INNER MEMBRANE PROTEIN YPHA-RELATED"/>
    <property type="match status" value="1"/>
</dbReference>
<dbReference type="InterPro" id="IPR051907">
    <property type="entry name" value="DoxX-like_oxidoreductase"/>
</dbReference>
<evidence type="ECO:0000256" key="2">
    <source>
        <dbReference type="ARBA" id="ARBA00006679"/>
    </source>
</evidence>
<dbReference type="RefSeq" id="WP_085123880.1">
    <property type="nucleotide sequence ID" value="NZ_FWZX01000014.1"/>
</dbReference>
<keyword evidence="9" id="KW-1185">Reference proteome</keyword>
<evidence type="ECO:0000313" key="8">
    <source>
        <dbReference type="EMBL" id="SMF40855.1"/>
    </source>
</evidence>
<comment type="similarity">
    <text evidence="2">Belongs to the DoxX family.</text>
</comment>
<evidence type="ECO:0000256" key="3">
    <source>
        <dbReference type="ARBA" id="ARBA00022475"/>
    </source>
</evidence>
<evidence type="ECO:0000256" key="7">
    <source>
        <dbReference type="SAM" id="Phobius"/>
    </source>
</evidence>
<feature type="transmembrane region" description="Helical" evidence="7">
    <location>
        <begin position="68"/>
        <end position="87"/>
    </location>
</feature>
<organism evidence="8 9">
    <name type="scientific">Tistlia consotensis USBA 355</name>
    <dbReference type="NCBI Taxonomy" id="560819"/>
    <lineage>
        <taxon>Bacteria</taxon>
        <taxon>Pseudomonadati</taxon>
        <taxon>Pseudomonadota</taxon>
        <taxon>Alphaproteobacteria</taxon>
        <taxon>Rhodospirillales</taxon>
        <taxon>Rhodovibrionaceae</taxon>
        <taxon>Tistlia</taxon>
    </lineage>
</organism>
<protein>
    <submittedName>
        <fullName evidence="8">Putative oxidoreductase</fullName>
    </submittedName>
</protein>
<reference evidence="8 9" key="1">
    <citation type="submission" date="2017-04" db="EMBL/GenBank/DDBJ databases">
        <authorList>
            <person name="Afonso C.L."/>
            <person name="Miller P.J."/>
            <person name="Scott M.A."/>
            <person name="Spackman E."/>
            <person name="Goraichik I."/>
            <person name="Dimitrov K.M."/>
            <person name="Suarez D.L."/>
            <person name="Swayne D.E."/>
        </authorList>
    </citation>
    <scope>NUCLEOTIDE SEQUENCE [LARGE SCALE GENOMIC DNA]</scope>
    <source>
        <strain evidence="8 9">USBA 355</strain>
    </source>
</reference>
<evidence type="ECO:0000256" key="6">
    <source>
        <dbReference type="ARBA" id="ARBA00023136"/>
    </source>
</evidence>
<dbReference type="InterPro" id="IPR032808">
    <property type="entry name" value="DoxX"/>
</dbReference>
<dbReference type="Proteomes" id="UP000192917">
    <property type="component" value="Unassembled WGS sequence"/>
</dbReference>
<keyword evidence="3" id="KW-1003">Cell membrane</keyword>
<keyword evidence="4 7" id="KW-0812">Transmembrane</keyword>
<evidence type="ECO:0000256" key="1">
    <source>
        <dbReference type="ARBA" id="ARBA00004651"/>
    </source>
</evidence>
<keyword evidence="6 7" id="KW-0472">Membrane</keyword>
<evidence type="ECO:0000256" key="4">
    <source>
        <dbReference type="ARBA" id="ARBA00022692"/>
    </source>
</evidence>
<accession>A0A1Y6C1N0</accession>
<dbReference type="GO" id="GO:0005886">
    <property type="term" value="C:plasma membrane"/>
    <property type="evidence" value="ECO:0007669"/>
    <property type="project" value="UniProtKB-SubCell"/>
</dbReference>
<dbReference type="EMBL" id="FWZX01000014">
    <property type="protein sequence ID" value="SMF40855.1"/>
    <property type="molecule type" value="Genomic_DNA"/>
</dbReference>
<sequence>MANGNRLIIPALGGLYGALAPLADLIVRVTVGFLLIPHGSQKLFGLFGGGGLEGTAQFLASTGFTPGLFWAVLIGCTEFFGGLCLVLGLLTRPAAAAVTVFMAVAVFHHWPVWFWPQGGLEMPLLWGLMALSILIRGGGRFSLDAAIGREF</sequence>
<evidence type="ECO:0000313" key="9">
    <source>
        <dbReference type="Proteomes" id="UP000192917"/>
    </source>
</evidence>
<dbReference type="Pfam" id="PF07681">
    <property type="entry name" value="DoxX"/>
    <property type="match status" value="1"/>
</dbReference>
<proteinExistence type="inferred from homology"/>
<dbReference type="PANTHER" id="PTHR33452">
    <property type="entry name" value="OXIDOREDUCTASE CATD-RELATED"/>
    <property type="match status" value="1"/>
</dbReference>
<keyword evidence="5 7" id="KW-1133">Transmembrane helix</keyword>